<evidence type="ECO:0000313" key="2">
    <source>
        <dbReference type="Proteomes" id="UP000887458"/>
    </source>
</evidence>
<organism evidence="1 2">
    <name type="scientific">Dermatophagoides pteronyssinus</name>
    <name type="common">European house dust mite</name>
    <dbReference type="NCBI Taxonomy" id="6956"/>
    <lineage>
        <taxon>Eukaryota</taxon>
        <taxon>Metazoa</taxon>
        <taxon>Ecdysozoa</taxon>
        <taxon>Arthropoda</taxon>
        <taxon>Chelicerata</taxon>
        <taxon>Arachnida</taxon>
        <taxon>Acari</taxon>
        <taxon>Acariformes</taxon>
        <taxon>Sarcoptiformes</taxon>
        <taxon>Astigmata</taxon>
        <taxon>Psoroptidia</taxon>
        <taxon>Analgoidea</taxon>
        <taxon>Pyroglyphidae</taxon>
        <taxon>Dermatophagoidinae</taxon>
        <taxon>Dermatophagoides</taxon>
    </lineage>
</organism>
<sequence>MSILNQYPSVIDSIAKEKLLRFVQDNARKYFVIRNELDTMSSKETRCYEQDIRIFCPLEMQQLERSGITIQKHFFEFK</sequence>
<dbReference type="EMBL" id="NJHN03000116">
    <property type="protein sequence ID" value="KAH9413957.1"/>
    <property type="molecule type" value="Genomic_DNA"/>
</dbReference>
<keyword evidence="2" id="KW-1185">Reference proteome</keyword>
<protein>
    <submittedName>
        <fullName evidence="1">Uncharacterized protein</fullName>
    </submittedName>
</protein>
<reference evidence="1 2" key="2">
    <citation type="journal article" date="2022" name="Mol. Biol. Evol.">
        <title>Comparative Genomics Reveals Insights into the Divergent Evolution of Astigmatic Mites and Household Pest Adaptations.</title>
        <authorList>
            <person name="Xiong Q."/>
            <person name="Wan A.T."/>
            <person name="Liu X."/>
            <person name="Fung C.S."/>
            <person name="Xiao X."/>
            <person name="Malainual N."/>
            <person name="Hou J."/>
            <person name="Wang L."/>
            <person name="Wang M."/>
            <person name="Yang K.Y."/>
            <person name="Cui Y."/>
            <person name="Leung E.L."/>
            <person name="Nong W."/>
            <person name="Shin S.K."/>
            <person name="Au S.W."/>
            <person name="Jeong K.Y."/>
            <person name="Chew F.T."/>
            <person name="Hui J.H."/>
            <person name="Leung T.F."/>
            <person name="Tungtrongchitr A."/>
            <person name="Zhong N."/>
            <person name="Liu Z."/>
            <person name="Tsui S.K."/>
        </authorList>
    </citation>
    <scope>NUCLEOTIDE SEQUENCE [LARGE SCALE GENOMIC DNA]</scope>
    <source>
        <strain evidence="1">Derp</strain>
    </source>
</reference>
<reference evidence="1 2" key="1">
    <citation type="journal article" date="2018" name="J. Allergy Clin. Immunol.">
        <title>High-quality assembly of Dermatophagoides pteronyssinus genome and transcriptome reveals a wide range of novel allergens.</title>
        <authorList>
            <person name="Liu X.Y."/>
            <person name="Yang K.Y."/>
            <person name="Wang M.Q."/>
            <person name="Kwok J.S."/>
            <person name="Zeng X."/>
            <person name="Yang Z."/>
            <person name="Xiao X.J."/>
            <person name="Lau C.P."/>
            <person name="Li Y."/>
            <person name="Huang Z.M."/>
            <person name="Ba J.G."/>
            <person name="Yim A.K."/>
            <person name="Ouyang C.Y."/>
            <person name="Ngai S.M."/>
            <person name="Chan T.F."/>
            <person name="Leung E.L."/>
            <person name="Liu L."/>
            <person name="Liu Z.G."/>
            <person name="Tsui S.K."/>
        </authorList>
    </citation>
    <scope>NUCLEOTIDE SEQUENCE [LARGE SCALE GENOMIC DNA]</scope>
    <source>
        <strain evidence="1">Derp</strain>
    </source>
</reference>
<comment type="caution">
    <text evidence="1">The sequence shown here is derived from an EMBL/GenBank/DDBJ whole genome shotgun (WGS) entry which is preliminary data.</text>
</comment>
<dbReference type="Proteomes" id="UP000887458">
    <property type="component" value="Unassembled WGS sequence"/>
</dbReference>
<evidence type="ECO:0000313" key="1">
    <source>
        <dbReference type="EMBL" id="KAH9413957.1"/>
    </source>
</evidence>
<proteinExistence type="predicted"/>
<name>A0ABQ8IUN2_DERPT</name>
<gene>
    <name evidence="1" type="ORF">DERP_014477</name>
</gene>
<accession>A0ABQ8IUN2</accession>